<evidence type="ECO:0000256" key="3">
    <source>
        <dbReference type="SAM" id="SignalP"/>
    </source>
</evidence>
<feature type="transmembrane region" description="Helical" evidence="2">
    <location>
        <begin position="205"/>
        <end position="230"/>
    </location>
</feature>
<dbReference type="RefSeq" id="XP_047844770.1">
    <property type="nucleotide sequence ID" value="XM_047988772.1"/>
</dbReference>
<proteinExistence type="predicted"/>
<dbReference type="Proteomes" id="UP000829364">
    <property type="component" value="Chromosome 6"/>
</dbReference>
<dbReference type="GeneID" id="72069239"/>
<organism evidence="4 5">
    <name type="scientific">Purpureocillium takamizusanense</name>
    <dbReference type="NCBI Taxonomy" id="2060973"/>
    <lineage>
        <taxon>Eukaryota</taxon>
        <taxon>Fungi</taxon>
        <taxon>Dikarya</taxon>
        <taxon>Ascomycota</taxon>
        <taxon>Pezizomycotina</taxon>
        <taxon>Sordariomycetes</taxon>
        <taxon>Hypocreomycetidae</taxon>
        <taxon>Hypocreales</taxon>
        <taxon>Ophiocordycipitaceae</taxon>
        <taxon>Purpureocillium</taxon>
    </lineage>
</organism>
<feature type="signal peptide" evidence="3">
    <location>
        <begin position="1"/>
        <end position="31"/>
    </location>
</feature>
<evidence type="ECO:0000256" key="2">
    <source>
        <dbReference type="SAM" id="Phobius"/>
    </source>
</evidence>
<keyword evidence="2" id="KW-1133">Transmembrane helix</keyword>
<feature type="region of interest" description="Disordered" evidence="1">
    <location>
        <begin position="239"/>
        <end position="306"/>
    </location>
</feature>
<dbReference type="AlphaFoldDB" id="A0A9Q8VDW9"/>
<accession>A0A9Q8VDW9</accession>
<dbReference type="EMBL" id="CP086359">
    <property type="protein sequence ID" value="UNI21289.1"/>
    <property type="molecule type" value="Genomic_DNA"/>
</dbReference>
<keyword evidence="2" id="KW-0472">Membrane</keyword>
<name>A0A9Q8VDW9_9HYPO</name>
<keyword evidence="3" id="KW-0732">Signal</keyword>
<reference evidence="4" key="1">
    <citation type="submission" date="2021-11" db="EMBL/GenBank/DDBJ databases">
        <title>Purpureocillium_takamizusanense_genome.</title>
        <authorList>
            <person name="Nguyen N.-H."/>
        </authorList>
    </citation>
    <scope>NUCLEOTIDE SEQUENCE</scope>
    <source>
        <strain evidence="4">PT3</strain>
    </source>
</reference>
<sequence>MLSSRAAAPGAPLAAILILIIIITQVAPIHAAKQCYWMDGTITDNVVQPCNPDADVSPCCALNKPKPDLCLSSGLCYAQDSGVEGFLYSDGCTDRSGEDERCPHFCFDRTEKRAAYNVLQCEAGNPSSQFCCRASSDNKNCCGNKTALLSTSIGTIVFPTKATSSTTGGPSTLPTATTTPGLGGGLGSSTCGPPSSEACPKDKTAVVGGAVGGVLGAALLVALGVIALLVMRRPVNKEHHHQAPAAAHPDHQTSRYTTPNLHKELPPPGYPPTASSRGGMQHSPMGMESARVHAQELPVQQVHEAQ</sequence>
<evidence type="ECO:0000313" key="4">
    <source>
        <dbReference type="EMBL" id="UNI21289.1"/>
    </source>
</evidence>
<feature type="chain" id="PRO_5040225748" evidence="3">
    <location>
        <begin position="32"/>
        <end position="306"/>
    </location>
</feature>
<dbReference type="KEGG" id="ptkz:JDV02_007291"/>
<protein>
    <submittedName>
        <fullName evidence="4">Uncharacterized protein</fullName>
    </submittedName>
</protein>
<keyword evidence="2" id="KW-0812">Transmembrane</keyword>
<gene>
    <name evidence="4" type="ORF">JDV02_007291</name>
</gene>
<keyword evidence="5" id="KW-1185">Reference proteome</keyword>
<dbReference type="OrthoDB" id="5215637at2759"/>
<evidence type="ECO:0000313" key="5">
    <source>
        <dbReference type="Proteomes" id="UP000829364"/>
    </source>
</evidence>
<evidence type="ECO:0000256" key="1">
    <source>
        <dbReference type="SAM" id="MobiDB-lite"/>
    </source>
</evidence>